<organism evidence="2 3">
    <name type="scientific">Halococcus thailandensis JCM 13552</name>
    <dbReference type="NCBI Taxonomy" id="1227457"/>
    <lineage>
        <taxon>Archaea</taxon>
        <taxon>Methanobacteriati</taxon>
        <taxon>Methanobacteriota</taxon>
        <taxon>Stenosarchaea group</taxon>
        <taxon>Halobacteria</taxon>
        <taxon>Halobacteriales</taxon>
        <taxon>Halococcaceae</taxon>
        <taxon>Halococcus</taxon>
    </lineage>
</organism>
<dbReference type="STRING" id="1227457.C451_02542"/>
<dbReference type="EMBL" id="AOMF01000050">
    <property type="protein sequence ID" value="EMA56413.1"/>
    <property type="molecule type" value="Genomic_DNA"/>
</dbReference>
<dbReference type="RefSeq" id="WP_007737296.1">
    <property type="nucleotide sequence ID" value="NZ_AOMF01000050.1"/>
</dbReference>
<dbReference type="eggNOG" id="arCOG10731">
    <property type="taxonomic scope" value="Archaea"/>
</dbReference>
<dbReference type="Pfam" id="PF14397">
    <property type="entry name" value="ATPgrasp_ST"/>
    <property type="match status" value="1"/>
</dbReference>
<dbReference type="Proteomes" id="UP000011680">
    <property type="component" value="Unassembled WGS sequence"/>
</dbReference>
<dbReference type="AlphaFoldDB" id="M0NFT4"/>
<evidence type="ECO:0000313" key="3">
    <source>
        <dbReference type="Proteomes" id="UP000011680"/>
    </source>
</evidence>
<reference evidence="2 3" key="1">
    <citation type="journal article" date="2014" name="PLoS Genet.">
        <title>Phylogenetically driven sequencing of extremely halophilic archaea reveals strategies for static and dynamic osmo-response.</title>
        <authorList>
            <person name="Becker E.A."/>
            <person name="Seitzer P.M."/>
            <person name="Tritt A."/>
            <person name="Larsen D."/>
            <person name="Krusor M."/>
            <person name="Yao A.I."/>
            <person name="Wu D."/>
            <person name="Madern D."/>
            <person name="Eisen J.A."/>
            <person name="Darling A.E."/>
            <person name="Facciotti M.T."/>
        </authorList>
    </citation>
    <scope>NUCLEOTIDE SEQUENCE [LARGE SCALE GENOMIC DNA]</scope>
    <source>
        <strain evidence="2 3">JCM 13552</strain>
    </source>
</reference>
<dbReference type="InterPro" id="IPR039523">
    <property type="entry name" value="RimK-rel_E_lig_ATP-grasp"/>
</dbReference>
<sequence>MISERLVDLLRGSYRLFDRNRRKTRRTLTEYRRFVEKEVLTWEKAWLSMPLGRRLWLWRHGFLSQANVLYDIDENNYRQYFSDFQRERAYWINDEQREALNNKLFFHWMMEPFAEQRVATYGVLKRGRFHDLRSLEPAGGGTVTTTDGLEETTDAATWITEHLHEEGALMLKPWRGSGGMGVTRCSYGNGVYHIDGEKYGQSDFESIIGALDSYLVSEVVEQADYANELFPDAANTLRVLTMYDDEADEPFVAAAAHRIGTRQSAPVDNFTNGGLATGIDRETGRLTAGFQFPFSGSLNWHETHPDTGVQITDTQIPNWTVIREQLLEMAATFSHTPYIGWDLVVTGEGTFTVIEGNNAPNIRFFQVHGPLLNDPRVRRFYEHHGIVPEE</sequence>
<feature type="domain" description="Alpha-L-glutamate ligase-related protein ATP-grasp" evidence="1">
    <location>
        <begin position="164"/>
        <end position="367"/>
    </location>
</feature>
<gene>
    <name evidence="2" type="ORF">C451_02542</name>
</gene>
<comment type="caution">
    <text evidence="2">The sequence shown here is derived from an EMBL/GenBank/DDBJ whole genome shotgun (WGS) entry which is preliminary data.</text>
</comment>
<evidence type="ECO:0000313" key="2">
    <source>
        <dbReference type="EMBL" id="EMA56413.1"/>
    </source>
</evidence>
<name>M0NFT4_9EURY</name>
<dbReference type="SUPFAM" id="SSF56059">
    <property type="entry name" value="Glutathione synthetase ATP-binding domain-like"/>
    <property type="match status" value="1"/>
</dbReference>
<keyword evidence="3" id="KW-1185">Reference proteome</keyword>
<proteinExistence type="predicted"/>
<dbReference type="PATRIC" id="fig|1227457.3.peg.451"/>
<protein>
    <recommendedName>
        <fullName evidence="1">Alpha-L-glutamate ligase-related protein ATP-grasp domain-containing protein</fullName>
    </recommendedName>
</protein>
<evidence type="ECO:0000259" key="1">
    <source>
        <dbReference type="Pfam" id="PF14397"/>
    </source>
</evidence>
<accession>M0NFT4</accession>